<evidence type="ECO:0000313" key="2">
    <source>
        <dbReference type="Proteomes" id="UP000806528"/>
    </source>
</evidence>
<dbReference type="EMBL" id="JADBGI010000021">
    <property type="protein sequence ID" value="MBE3001181.1"/>
    <property type="molecule type" value="Genomic_DNA"/>
</dbReference>
<dbReference type="RefSeq" id="WP_193123775.1">
    <property type="nucleotide sequence ID" value="NZ_JADBGI010000021.1"/>
</dbReference>
<accession>A0ABR9PBF7</accession>
<comment type="caution">
    <text evidence="1">The sequence shown here is derived from an EMBL/GenBank/DDBJ whole genome shotgun (WGS) entry which is preliminary data.</text>
</comment>
<keyword evidence="2" id="KW-1185">Reference proteome</keyword>
<dbReference type="Proteomes" id="UP000806528">
    <property type="component" value="Unassembled WGS sequence"/>
</dbReference>
<reference evidence="1 2" key="1">
    <citation type="submission" date="2020-09" db="EMBL/GenBank/DDBJ databases">
        <title>Diversity and distribution of actinomycetes associated with coral in the coast of Hainan.</title>
        <authorList>
            <person name="Li F."/>
        </authorList>
    </citation>
    <scope>NUCLEOTIDE SEQUENCE [LARGE SCALE GENOMIC DNA]</scope>
    <source>
        <strain evidence="1 2">HNM0947</strain>
    </source>
</reference>
<protein>
    <submittedName>
        <fullName evidence="1">Uncharacterized protein</fullName>
    </submittedName>
</protein>
<proteinExistence type="predicted"/>
<evidence type="ECO:0000313" key="1">
    <source>
        <dbReference type="EMBL" id="MBE3001181.1"/>
    </source>
</evidence>
<name>A0ABR9PBF7_9ACTN</name>
<sequence length="46" mass="5086">MEQPYVVVLACIERPLGGHRGWVSPGAARGAGTAFRTSEWAVKRWM</sequence>
<organism evidence="1 2">
    <name type="scientific">Nocardiopsis coralli</name>
    <dbReference type="NCBI Taxonomy" id="2772213"/>
    <lineage>
        <taxon>Bacteria</taxon>
        <taxon>Bacillati</taxon>
        <taxon>Actinomycetota</taxon>
        <taxon>Actinomycetes</taxon>
        <taxon>Streptosporangiales</taxon>
        <taxon>Nocardiopsidaceae</taxon>
        <taxon>Nocardiopsis</taxon>
    </lineage>
</organism>
<gene>
    <name evidence="1" type="ORF">IDM40_21155</name>
</gene>